<evidence type="ECO:0000313" key="3">
    <source>
        <dbReference type="Proteomes" id="UP000199645"/>
    </source>
</evidence>
<feature type="chain" id="PRO_5011756001" description="Peptidase inhibitor family I36" evidence="1">
    <location>
        <begin position="28"/>
        <end position="140"/>
    </location>
</feature>
<feature type="signal peptide" evidence="1">
    <location>
        <begin position="1"/>
        <end position="27"/>
    </location>
</feature>
<evidence type="ECO:0000256" key="1">
    <source>
        <dbReference type="SAM" id="SignalP"/>
    </source>
</evidence>
<proteinExistence type="predicted"/>
<dbReference type="AlphaFoldDB" id="A0A1I2ER05"/>
<keyword evidence="3" id="KW-1185">Reference proteome</keyword>
<reference evidence="2 3" key="1">
    <citation type="submission" date="2016-10" db="EMBL/GenBank/DDBJ databases">
        <authorList>
            <person name="de Groot N.N."/>
        </authorList>
    </citation>
    <scope>NUCLEOTIDE SEQUENCE [LARGE SCALE GENOMIC DNA]</scope>
    <source>
        <strain evidence="2 3">DSM 43019</strain>
    </source>
</reference>
<dbReference type="Proteomes" id="UP000199645">
    <property type="component" value="Unassembled WGS sequence"/>
</dbReference>
<keyword evidence="1" id="KW-0732">Signal</keyword>
<name>A0A1I2ER05_9ACTN</name>
<evidence type="ECO:0008006" key="4">
    <source>
        <dbReference type="Google" id="ProtNLM"/>
    </source>
</evidence>
<sequence length="140" mass="15096">MRYVRLSIMALAMVAVSGLFGVSPAEASSWHCIRTTPSISVCLKTDKRDTSHISGANMQVTKLDGGCITGRFHHGVTVDGAALQIWSDAGAFTICQNETRSFYWTHSGAGAYVPPNGSVFGYFQAGSTKHYAPYISRSEI</sequence>
<gene>
    <name evidence="2" type="ORF">SAMN05421541_104641</name>
</gene>
<dbReference type="RefSeq" id="WP_143133735.1">
    <property type="nucleotide sequence ID" value="NZ_BOMT01000096.1"/>
</dbReference>
<evidence type="ECO:0000313" key="2">
    <source>
        <dbReference type="EMBL" id="SFE94898.1"/>
    </source>
</evidence>
<organism evidence="2 3">
    <name type="scientific">Actinoplanes philippinensis</name>
    <dbReference type="NCBI Taxonomy" id="35752"/>
    <lineage>
        <taxon>Bacteria</taxon>
        <taxon>Bacillati</taxon>
        <taxon>Actinomycetota</taxon>
        <taxon>Actinomycetes</taxon>
        <taxon>Micromonosporales</taxon>
        <taxon>Micromonosporaceae</taxon>
        <taxon>Actinoplanes</taxon>
    </lineage>
</organism>
<dbReference type="EMBL" id="FONV01000004">
    <property type="protein sequence ID" value="SFE94898.1"/>
    <property type="molecule type" value="Genomic_DNA"/>
</dbReference>
<accession>A0A1I2ER05</accession>
<protein>
    <recommendedName>
        <fullName evidence="4">Peptidase inhibitor family I36</fullName>
    </recommendedName>
</protein>